<comment type="caution">
    <text evidence="3">The sequence shown here is derived from an EMBL/GenBank/DDBJ whole genome shotgun (WGS) entry which is preliminary data.</text>
</comment>
<dbReference type="PANTHER" id="PTHR44051:SF2">
    <property type="entry name" value="HYPOTHETICAL GLUTATHIONE S-TRANSFERASE LIKE PROTEIN"/>
    <property type="match status" value="1"/>
</dbReference>
<dbReference type="InterPro" id="IPR036282">
    <property type="entry name" value="Glutathione-S-Trfase_C_sf"/>
</dbReference>
<sequence>MTVYGYSSSGNCHKLRLMLTQLRREFRWVEIDSTSGGTRTPEYLAKNPNGKVPMIEADDGRIMTESNAILCWLAEDTAFWSGDAWQRAQALSWMFFEQYSHEPYIAVARFIRGWTPLDSPRRADLPKLRERGQLALAVMELHLQQHPWFSGGDYGVADIALFAYTDVADEGGFDLAPYPAIRDWLLRVRRTPNFIAMPLPPVEAASRIALPD</sequence>
<protein>
    <submittedName>
        <fullName evidence="3">Glutathione S-transferase family protein</fullName>
    </submittedName>
</protein>
<dbReference type="InterPro" id="IPR010987">
    <property type="entry name" value="Glutathione-S-Trfase_C-like"/>
</dbReference>
<organism evidence="3 4">
    <name type="scientific">Lysobacter niastensis</name>
    <dbReference type="NCBI Taxonomy" id="380629"/>
    <lineage>
        <taxon>Bacteria</taxon>
        <taxon>Pseudomonadati</taxon>
        <taxon>Pseudomonadota</taxon>
        <taxon>Gammaproteobacteria</taxon>
        <taxon>Lysobacterales</taxon>
        <taxon>Lysobacteraceae</taxon>
        <taxon>Lysobacter</taxon>
    </lineage>
</organism>
<evidence type="ECO:0000259" key="1">
    <source>
        <dbReference type="PROSITE" id="PS50404"/>
    </source>
</evidence>
<dbReference type="InterPro" id="IPR036249">
    <property type="entry name" value="Thioredoxin-like_sf"/>
</dbReference>
<gene>
    <name evidence="3" type="ORF">IU514_11770</name>
</gene>
<reference evidence="3 4" key="1">
    <citation type="submission" date="2020-11" db="EMBL/GenBank/DDBJ databases">
        <title>Draft Genome Sequence and Secondary Metabolite Biosynthetic Potential of the Lysobacter niastensis Type strain DSM 18481.</title>
        <authorList>
            <person name="Turrini P."/>
            <person name="Artuso I."/>
            <person name="Tescari M."/>
            <person name="Lugli G.A."/>
            <person name="Frangipani E."/>
            <person name="Ventura M."/>
            <person name="Visca P."/>
        </authorList>
    </citation>
    <scope>NUCLEOTIDE SEQUENCE [LARGE SCALE GENOMIC DNA]</scope>
    <source>
        <strain evidence="3 4">DSM 18481</strain>
    </source>
</reference>
<feature type="domain" description="GST C-terminal" evidence="2">
    <location>
        <begin position="83"/>
        <end position="212"/>
    </location>
</feature>
<dbReference type="Gene3D" id="3.40.30.10">
    <property type="entry name" value="Glutaredoxin"/>
    <property type="match status" value="1"/>
</dbReference>
<dbReference type="PANTHER" id="PTHR44051">
    <property type="entry name" value="GLUTATHIONE S-TRANSFERASE-RELATED"/>
    <property type="match status" value="1"/>
</dbReference>
<feature type="domain" description="GST N-terminal" evidence="1">
    <location>
        <begin position="1"/>
        <end position="81"/>
    </location>
</feature>
<dbReference type="Pfam" id="PF13409">
    <property type="entry name" value="GST_N_2"/>
    <property type="match status" value="1"/>
</dbReference>
<proteinExistence type="predicted"/>
<dbReference type="CDD" id="cd03056">
    <property type="entry name" value="GST_N_4"/>
    <property type="match status" value="1"/>
</dbReference>
<accession>A0ABS0B8Z2</accession>
<dbReference type="InterPro" id="IPR004046">
    <property type="entry name" value="GST_C"/>
</dbReference>
<dbReference type="InterPro" id="IPR004045">
    <property type="entry name" value="Glutathione_S-Trfase_N"/>
</dbReference>
<dbReference type="SFLD" id="SFLDS00019">
    <property type="entry name" value="Glutathione_Transferase_(cytos"/>
    <property type="match status" value="1"/>
</dbReference>
<keyword evidence="4" id="KW-1185">Reference proteome</keyword>
<dbReference type="EMBL" id="JADLZT010000006">
    <property type="protein sequence ID" value="MBF6024708.1"/>
    <property type="molecule type" value="Genomic_DNA"/>
</dbReference>
<dbReference type="RefSeq" id="WP_194931515.1">
    <property type="nucleotide sequence ID" value="NZ_JADLZT010000006.1"/>
</dbReference>
<name>A0ABS0B8Z2_9GAMM</name>
<dbReference type="InterPro" id="IPR040079">
    <property type="entry name" value="Glutathione_S-Trfase"/>
</dbReference>
<dbReference type="Pfam" id="PF00043">
    <property type="entry name" value="GST_C"/>
    <property type="match status" value="1"/>
</dbReference>
<dbReference type="PROSITE" id="PS50405">
    <property type="entry name" value="GST_CTER"/>
    <property type="match status" value="1"/>
</dbReference>
<evidence type="ECO:0000259" key="2">
    <source>
        <dbReference type="PROSITE" id="PS50405"/>
    </source>
</evidence>
<dbReference type="SUPFAM" id="SSF47616">
    <property type="entry name" value="GST C-terminal domain-like"/>
    <property type="match status" value="1"/>
</dbReference>
<dbReference type="SUPFAM" id="SSF52833">
    <property type="entry name" value="Thioredoxin-like"/>
    <property type="match status" value="1"/>
</dbReference>
<dbReference type="Gene3D" id="1.20.1050.10">
    <property type="match status" value="1"/>
</dbReference>
<evidence type="ECO:0000313" key="4">
    <source>
        <dbReference type="Proteomes" id="UP001429984"/>
    </source>
</evidence>
<evidence type="ECO:0000313" key="3">
    <source>
        <dbReference type="EMBL" id="MBF6024708.1"/>
    </source>
</evidence>
<dbReference type="PROSITE" id="PS50404">
    <property type="entry name" value="GST_NTER"/>
    <property type="match status" value="1"/>
</dbReference>
<dbReference type="Proteomes" id="UP001429984">
    <property type="component" value="Unassembled WGS sequence"/>
</dbReference>
<dbReference type="SFLD" id="SFLDG00358">
    <property type="entry name" value="Main_(cytGST)"/>
    <property type="match status" value="1"/>
</dbReference>